<evidence type="ECO:0000259" key="1">
    <source>
        <dbReference type="Pfam" id="PF25474"/>
    </source>
</evidence>
<dbReference type="InterPro" id="IPR057352">
    <property type="entry name" value="TPR_TmcB/C"/>
</dbReference>
<name>A0A5J4Q987_9EUKA</name>
<proteinExistence type="predicted"/>
<evidence type="ECO:0000313" key="3">
    <source>
        <dbReference type="Proteomes" id="UP000324800"/>
    </source>
</evidence>
<feature type="non-terminal residue" evidence="2">
    <location>
        <position position="152"/>
    </location>
</feature>
<gene>
    <name evidence="2" type="ORF">EZS28_054975</name>
</gene>
<dbReference type="Proteomes" id="UP000324800">
    <property type="component" value="Unassembled WGS sequence"/>
</dbReference>
<organism evidence="2 3">
    <name type="scientific">Streblomastix strix</name>
    <dbReference type="NCBI Taxonomy" id="222440"/>
    <lineage>
        <taxon>Eukaryota</taxon>
        <taxon>Metamonada</taxon>
        <taxon>Preaxostyla</taxon>
        <taxon>Oxymonadida</taxon>
        <taxon>Streblomastigidae</taxon>
        <taxon>Streblomastix</taxon>
    </lineage>
</organism>
<feature type="domain" description="TmcB/TmcC TPR repeats" evidence="1">
    <location>
        <begin position="25"/>
        <end position="125"/>
    </location>
</feature>
<sequence>MRQFHINTSISGEIVTESILLSENNLRQELEIAQNSTEAAKLFFRHVLLQLTKEQVDLDRAMKLLVKTVEFGRNARNILTKLVEQNPSNPQIIRAFGTLIRDVEHSNDEAELLFVQANAIEDENSTSALAHNLIEIKLIETQTHFKLTKKKN</sequence>
<feature type="non-terminal residue" evidence="2">
    <location>
        <position position="1"/>
    </location>
</feature>
<accession>A0A5J4Q987</accession>
<protein>
    <recommendedName>
        <fullName evidence="1">TmcB/TmcC TPR repeats domain-containing protein</fullName>
    </recommendedName>
</protein>
<evidence type="ECO:0000313" key="2">
    <source>
        <dbReference type="EMBL" id="KAA6318217.1"/>
    </source>
</evidence>
<dbReference type="AlphaFoldDB" id="A0A5J4Q987"/>
<dbReference type="Pfam" id="PF25474">
    <property type="entry name" value="TPR_TmcB"/>
    <property type="match status" value="1"/>
</dbReference>
<reference evidence="2 3" key="1">
    <citation type="submission" date="2019-03" db="EMBL/GenBank/DDBJ databases">
        <title>Single cell metagenomics reveals metabolic interactions within the superorganism composed of flagellate Streblomastix strix and complex community of Bacteroidetes bacteria on its surface.</title>
        <authorList>
            <person name="Treitli S.C."/>
            <person name="Kolisko M."/>
            <person name="Husnik F."/>
            <person name="Keeling P."/>
            <person name="Hampl V."/>
        </authorList>
    </citation>
    <scope>NUCLEOTIDE SEQUENCE [LARGE SCALE GENOMIC DNA]</scope>
    <source>
        <strain evidence="2">ST1C</strain>
    </source>
</reference>
<dbReference type="EMBL" id="SNRW01046326">
    <property type="protein sequence ID" value="KAA6318217.1"/>
    <property type="molecule type" value="Genomic_DNA"/>
</dbReference>
<comment type="caution">
    <text evidence="2">The sequence shown here is derived from an EMBL/GenBank/DDBJ whole genome shotgun (WGS) entry which is preliminary data.</text>
</comment>